<dbReference type="Pfam" id="PF08282">
    <property type="entry name" value="Hydrolase_3"/>
    <property type="match status" value="1"/>
</dbReference>
<reference evidence="1" key="1">
    <citation type="submission" date="2020-02" db="EMBL/GenBank/DDBJ databases">
        <authorList>
            <person name="Meier V. D."/>
        </authorList>
    </citation>
    <scope>NUCLEOTIDE SEQUENCE</scope>
    <source>
        <strain evidence="1">AVDCRST_MAG51</strain>
    </source>
</reference>
<dbReference type="NCBIfam" id="TIGR01484">
    <property type="entry name" value="HAD-SF-IIB"/>
    <property type="match status" value="1"/>
</dbReference>
<dbReference type="InterPro" id="IPR023214">
    <property type="entry name" value="HAD_sf"/>
</dbReference>
<dbReference type="SUPFAM" id="SSF56784">
    <property type="entry name" value="HAD-like"/>
    <property type="match status" value="1"/>
</dbReference>
<dbReference type="GO" id="GO:0016791">
    <property type="term" value="F:phosphatase activity"/>
    <property type="evidence" value="ECO:0007669"/>
    <property type="project" value="TreeGrafter"/>
</dbReference>
<dbReference type="GO" id="GO:0000287">
    <property type="term" value="F:magnesium ion binding"/>
    <property type="evidence" value="ECO:0007669"/>
    <property type="project" value="TreeGrafter"/>
</dbReference>
<dbReference type="InterPro" id="IPR006379">
    <property type="entry name" value="HAD-SF_hydro_IIB"/>
</dbReference>
<dbReference type="Gene3D" id="3.90.1070.10">
    <property type="match status" value="1"/>
</dbReference>
<sequence>MAPLRDWPEEARRGIAGVFTDIDDTLTTEGAITDDALAALGALRAAGLHLIPITGRPVGWSEPFALTWPVDAIVAENGAVALVRQADGSLRKLYQQPPAERSANFSRMQQVLARIEREIPGARRSQDSPGRETDIAVDHSEFTRLPQEAIDQVVALMRSEGMNATVSSIHINGWYGGHHKLAGARWIVRELLGIALDRQLDRWAYVGDSTNDVLMFKHFPHSIGVANIRRFEAQLSHPPRYVTDGERGAGFAEVAQALLSVR</sequence>
<evidence type="ECO:0000313" key="1">
    <source>
        <dbReference type="EMBL" id="CAA9388355.1"/>
    </source>
</evidence>
<dbReference type="PANTHER" id="PTHR10000:SF8">
    <property type="entry name" value="HAD SUPERFAMILY HYDROLASE-LIKE, TYPE 3"/>
    <property type="match status" value="1"/>
</dbReference>
<dbReference type="GO" id="GO:0005829">
    <property type="term" value="C:cytosol"/>
    <property type="evidence" value="ECO:0007669"/>
    <property type="project" value="TreeGrafter"/>
</dbReference>
<gene>
    <name evidence="1" type="ORF">AVDCRST_MAG51-272</name>
</gene>
<organism evidence="1">
    <name type="scientific">uncultured Ramlibacter sp</name>
    <dbReference type="NCBI Taxonomy" id="260755"/>
    <lineage>
        <taxon>Bacteria</taxon>
        <taxon>Pseudomonadati</taxon>
        <taxon>Pseudomonadota</taxon>
        <taxon>Betaproteobacteria</taxon>
        <taxon>Burkholderiales</taxon>
        <taxon>Comamonadaceae</taxon>
        <taxon>Ramlibacter</taxon>
        <taxon>environmental samples</taxon>
    </lineage>
</organism>
<keyword evidence="1" id="KW-0378">Hydrolase</keyword>
<dbReference type="AlphaFoldDB" id="A0A6J4NHL4"/>
<dbReference type="Gene3D" id="3.40.50.1000">
    <property type="entry name" value="HAD superfamily/HAD-like"/>
    <property type="match status" value="1"/>
</dbReference>
<accession>A0A6J4NHL4</accession>
<dbReference type="PANTHER" id="PTHR10000">
    <property type="entry name" value="PHOSPHOSERINE PHOSPHATASE"/>
    <property type="match status" value="1"/>
</dbReference>
<dbReference type="EMBL" id="CADCUX010000065">
    <property type="protein sequence ID" value="CAA9388355.1"/>
    <property type="molecule type" value="Genomic_DNA"/>
</dbReference>
<name>A0A6J4NHL4_9BURK</name>
<dbReference type="InterPro" id="IPR036412">
    <property type="entry name" value="HAD-like_sf"/>
</dbReference>
<protein>
    <submittedName>
        <fullName evidence="1">Haloacid dehalogenase-like hydrolase</fullName>
    </submittedName>
</protein>
<proteinExistence type="predicted"/>